<evidence type="ECO:0000313" key="1">
    <source>
        <dbReference type="EMBL" id="KAG5615024.1"/>
    </source>
</evidence>
<proteinExistence type="predicted"/>
<keyword evidence="2" id="KW-1185">Reference proteome</keyword>
<reference evidence="1 2" key="1">
    <citation type="submission" date="2020-09" db="EMBL/GenBank/DDBJ databases">
        <title>De no assembly of potato wild relative species, Solanum commersonii.</title>
        <authorList>
            <person name="Cho K."/>
        </authorList>
    </citation>
    <scope>NUCLEOTIDE SEQUENCE [LARGE SCALE GENOMIC DNA]</scope>
    <source>
        <strain evidence="1">LZ3.2</strain>
        <tissue evidence="1">Leaf</tissue>
    </source>
</reference>
<dbReference type="Proteomes" id="UP000824120">
    <property type="component" value="Chromosome 3"/>
</dbReference>
<evidence type="ECO:0000313" key="2">
    <source>
        <dbReference type="Proteomes" id="UP000824120"/>
    </source>
</evidence>
<gene>
    <name evidence="1" type="ORF">H5410_014848</name>
</gene>
<dbReference type="EMBL" id="JACXVP010000003">
    <property type="protein sequence ID" value="KAG5615024.1"/>
    <property type="molecule type" value="Genomic_DNA"/>
</dbReference>
<sequence length="199" mass="22239">YYRLQKIALADLSAKLVDVAKLLRRLTLGLSRHHFMLAFKTFTFWIIGRASRTGTKGGVNPFGESPSALGDARASSSSFFSAFLFPFMPKFQSFKKGANSATQDYIMNIHNKIQITYAQINCVLKDSSCDIPLPEILVLAILATCESLSSTKNATFTLKKRNTMHVFTHRFALIFQSTFDSAYSRSQVFLRLVMGVSAK</sequence>
<protein>
    <submittedName>
        <fullName evidence="1">Uncharacterized protein</fullName>
    </submittedName>
</protein>
<feature type="non-terminal residue" evidence="1">
    <location>
        <position position="1"/>
    </location>
</feature>
<feature type="non-terminal residue" evidence="1">
    <location>
        <position position="199"/>
    </location>
</feature>
<dbReference type="AlphaFoldDB" id="A0A9J5ZS71"/>
<comment type="caution">
    <text evidence="1">The sequence shown here is derived from an EMBL/GenBank/DDBJ whole genome shotgun (WGS) entry which is preliminary data.</text>
</comment>
<organism evidence="1 2">
    <name type="scientific">Solanum commersonii</name>
    <name type="common">Commerson's wild potato</name>
    <name type="synonym">Commerson's nightshade</name>
    <dbReference type="NCBI Taxonomy" id="4109"/>
    <lineage>
        <taxon>Eukaryota</taxon>
        <taxon>Viridiplantae</taxon>
        <taxon>Streptophyta</taxon>
        <taxon>Embryophyta</taxon>
        <taxon>Tracheophyta</taxon>
        <taxon>Spermatophyta</taxon>
        <taxon>Magnoliopsida</taxon>
        <taxon>eudicotyledons</taxon>
        <taxon>Gunneridae</taxon>
        <taxon>Pentapetalae</taxon>
        <taxon>asterids</taxon>
        <taxon>lamiids</taxon>
        <taxon>Solanales</taxon>
        <taxon>Solanaceae</taxon>
        <taxon>Solanoideae</taxon>
        <taxon>Solaneae</taxon>
        <taxon>Solanum</taxon>
    </lineage>
</organism>
<accession>A0A9J5ZS71</accession>
<name>A0A9J5ZS71_SOLCO</name>